<dbReference type="Proteomes" id="UP001157947">
    <property type="component" value="Unassembled WGS sequence"/>
</dbReference>
<name>A0AA45WIX7_9AQUI</name>
<dbReference type="InterPro" id="IPR029064">
    <property type="entry name" value="Ribosomal_eL30-like_sf"/>
</dbReference>
<protein>
    <submittedName>
        <fullName evidence="1">Ribosomal protein L7Ae</fullName>
    </submittedName>
</protein>
<comment type="caution">
    <text evidence="1">The sequence shown here is derived from an EMBL/GenBank/DDBJ whole genome shotgun (WGS) entry which is preliminary data.</text>
</comment>
<keyword evidence="2" id="KW-1185">Reference proteome</keyword>
<keyword evidence="1" id="KW-0689">Ribosomal protein</keyword>
<organism evidence="1 2">
    <name type="scientific">Venenivibrio stagnispumantis</name>
    <dbReference type="NCBI Taxonomy" id="407998"/>
    <lineage>
        <taxon>Bacteria</taxon>
        <taxon>Pseudomonadati</taxon>
        <taxon>Aquificota</taxon>
        <taxon>Aquificia</taxon>
        <taxon>Aquificales</taxon>
        <taxon>Hydrogenothermaceae</taxon>
        <taxon>Venenivibrio</taxon>
    </lineage>
</organism>
<sequence length="99" mass="11557">MIEKIKNLIQIGWKGRLIKISLEEALKSKNKKGFIILAEDSSENTKKKVINNFKEYYILFKKEELGALIGKKEVAVIFVPYNKFGINLKNLIQSYFKQF</sequence>
<evidence type="ECO:0000313" key="1">
    <source>
        <dbReference type="EMBL" id="SMP01580.1"/>
    </source>
</evidence>
<dbReference type="AlphaFoldDB" id="A0AA45WIX7"/>
<dbReference type="Gene3D" id="3.30.1330.30">
    <property type="match status" value="1"/>
</dbReference>
<reference evidence="1" key="1">
    <citation type="submission" date="2017-05" db="EMBL/GenBank/DDBJ databases">
        <authorList>
            <person name="Varghese N."/>
            <person name="Submissions S."/>
        </authorList>
    </citation>
    <scope>NUCLEOTIDE SEQUENCE</scope>
    <source>
        <strain evidence="1">DSM 18763</strain>
    </source>
</reference>
<keyword evidence="1" id="KW-0687">Ribonucleoprotein</keyword>
<evidence type="ECO:0000313" key="2">
    <source>
        <dbReference type="Proteomes" id="UP001157947"/>
    </source>
</evidence>
<accession>A0AA45WIX7</accession>
<dbReference type="RefSeq" id="WP_265133511.1">
    <property type="nucleotide sequence ID" value="NZ_FXTX01000002.1"/>
</dbReference>
<dbReference type="SUPFAM" id="SSF55315">
    <property type="entry name" value="L30e-like"/>
    <property type="match status" value="1"/>
</dbReference>
<proteinExistence type="predicted"/>
<dbReference type="EMBL" id="FXTX01000002">
    <property type="protein sequence ID" value="SMP01580.1"/>
    <property type="molecule type" value="Genomic_DNA"/>
</dbReference>
<dbReference type="GO" id="GO:0005840">
    <property type="term" value="C:ribosome"/>
    <property type="evidence" value="ECO:0007669"/>
    <property type="project" value="UniProtKB-KW"/>
</dbReference>
<gene>
    <name evidence="1" type="ORF">SAMN06264868_1025</name>
</gene>